<dbReference type="Pfam" id="PF19421">
    <property type="entry name" value="Fry_C"/>
    <property type="match status" value="2"/>
</dbReference>
<dbReference type="PANTHER" id="PTHR12295">
    <property type="entry name" value="FURRY-RELATED"/>
    <property type="match status" value="1"/>
</dbReference>
<feature type="domain" description="Cell morphogenesis central region" evidence="3">
    <location>
        <begin position="164"/>
        <end position="268"/>
    </location>
</feature>
<reference evidence="5 6" key="1">
    <citation type="journal article" date="2024" name="BMC Genomics">
        <title>Genome assembly of redclaw crayfish (Cherax quadricarinatus) provides insights into its immune adaptation and hypoxia tolerance.</title>
        <authorList>
            <person name="Liu Z."/>
            <person name="Zheng J."/>
            <person name="Li H."/>
            <person name="Fang K."/>
            <person name="Wang S."/>
            <person name="He J."/>
            <person name="Zhou D."/>
            <person name="Weng S."/>
            <person name="Chi M."/>
            <person name="Gu Z."/>
            <person name="He J."/>
            <person name="Li F."/>
            <person name="Wang M."/>
        </authorList>
    </citation>
    <scope>NUCLEOTIDE SEQUENCE [LARGE SCALE GENOMIC DNA]</scope>
    <source>
        <strain evidence="5">ZL_2023a</strain>
    </source>
</reference>
<dbReference type="GO" id="GO:0031175">
    <property type="term" value="P:neuron projection development"/>
    <property type="evidence" value="ECO:0007669"/>
    <property type="project" value="TreeGrafter"/>
</dbReference>
<dbReference type="GO" id="GO:0000902">
    <property type="term" value="P:cell morphogenesis"/>
    <property type="evidence" value="ECO:0007669"/>
    <property type="project" value="InterPro"/>
</dbReference>
<evidence type="ECO:0000259" key="2">
    <source>
        <dbReference type="Pfam" id="PF14225"/>
    </source>
</evidence>
<feature type="compositionally biased region" description="Low complexity" evidence="1">
    <location>
        <begin position="749"/>
        <end position="763"/>
    </location>
</feature>
<organism evidence="5 6">
    <name type="scientific">Cherax quadricarinatus</name>
    <name type="common">Australian red claw crayfish</name>
    <dbReference type="NCBI Taxonomy" id="27406"/>
    <lineage>
        <taxon>Eukaryota</taxon>
        <taxon>Metazoa</taxon>
        <taxon>Ecdysozoa</taxon>
        <taxon>Arthropoda</taxon>
        <taxon>Crustacea</taxon>
        <taxon>Multicrustacea</taxon>
        <taxon>Malacostraca</taxon>
        <taxon>Eumalacostraca</taxon>
        <taxon>Eucarida</taxon>
        <taxon>Decapoda</taxon>
        <taxon>Pleocyemata</taxon>
        <taxon>Astacidea</taxon>
        <taxon>Parastacoidea</taxon>
        <taxon>Parastacidae</taxon>
        <taxon>Cherax</taxon>
    </lineage>
</organism>
<evidence type="ECO:0000259" key="3">
    <source>
        <dbReference type="Pfam" id="PF14228"/>
    </source>
</evidence>
<gene>
    <name evidence="5" type="ORF">OTU49_011608</name>
</gene>
<evidence type="ECO:0000313" key="6">
    <source>
        <dbReference type="Proteomes" id="UP001445076"/>
    </source>
</evidence>
<protein>
    <recommendedName>
        <fullName evidence="7">Protein furry</fullName>
    </recommendedName>
</protein>
<dbReference type="GO" id="GO:0005938">
    <property type="term" value="C:cell cortex"/>
    <property type="evidence" value="ECO:0007669"/>
    <property type="project" value="TreeGrafter"/>
</dbReference>
<comment type="caution">
    <text evidence="5">The sequence shown here is derived from an EMBL/GenBank/DDBJ whole genome shotgun (WGS) entry which is preliminary data.</text>
</comment>
<dbReference type="InterPro" id="IPR025481">
    <property type="entry name" value="Cell_Morphogen_C"/>
</dbReference>
<dbReference type="Proteomes" id="UP001445076">
    <property type="component" value="Unassembled WGS sequence"/>
</dbReference>
<name>A0AAW0W2V6_CHEQU</name>
<dbReference type="Pfam" id="PF14225">
    <property type="entry name" value="MOR2-PAG1_C"/>
    <property type="match status" value="1"/>
</dbReference>
<sequence>MIIVNDMNHHSHTHYPCQNMGVTLLHSPSICQIVLSLSLHFTGKTLLIHLLTVVADHRDHLGVARVLLNNKTTMLGYGLIPNNIFTHNKNFTEEPPTDPALPIVAAPPGFENPPDSTSECDRGVPVGLADEHGTNPVIITSDDNADTVSGSSATGADHVPQDDLQYSIMALIDFIASSKNQPLWTYEDITSKQFSIRSAEQLANFVRHVVTVFSHSLPHTHIEERWAQIALHLALSCSSRHYAGRSLQVFRSLHVSMSSRMLSDLLGRLVETVAEQGEDMQGYVTELMLTLESAVDALDSDFRPIEFVRELFKSTPNLNNKERKGPLGYGMMGHFYGAGYPTPTTPVSPGGHIRSTSYSISYGRGKPMASPTADIKVQPEMRGRSGTDVDTRMRQQQQQQLQQSSNLSRSRSAQSLKQLADQSSADDKMTVLAQFFWIAVSMLESDYEYEFILAMRLLDKVLARLPLDRPDCRDKVEKLQQQLKWKEFPGVHALLLKGCTSATTYEPTITLLSRFTQLTDLIVVDPSQSRAFAINVIALLPYMLQNYEDANTLCIQAAENIAQVCNEKGKELENLATVMTLYSRRNFSKESFQWTKCVVKYLHDSYANLSLSLMAFLVEVLEKGPTSVQNPILNILHCMLHYIDMNTAVAQLVNGDLLRVIAKYIEGSHWKEALRILKMAVTRSSSLVVPPASSHTHYWDHHVFADIESHFKKELPGRTMEFTFDVNQTPIIGRRYLKGSGIIVVPGQASTGSSTVSSATGESLQEQEQDRVSSDTNGSLGIDREETASARRSLSLSTADTSHLAGWKRPWLSQARARECLVNLLNTCGQRVGLPKSPSQDGNINKVIFSQSSELERQSSMASSTEEVSAAPCDPTNDRTADDMTSSEKQFAVFKDFDFLEYELESQGEESVDNFNLWGVRRRSPSNLGDVDPSSHVDDIHTSEITAAHGKKPTPPADHEWWEEEGSVSPVDDPTLGASERSAVSHTRHPQPATTGTTMPPKLTLDTTAARRPASPTSMSDHSESSDGDLGDMTPCNASPSITAMLFRPIRQPNDLEDTWRAHLLSLMAADAPILHPTRTCTLFNTVFSVSYQNVYTLQHCVL</sequence>
<dbReference type="InterPro" id="IPR039867">
    <property type="entry name" value="Furry/Tao3/Mor2"/>
</dbReference>
<dbReference type="PANTHER" id="PTHR12295:SF30">
    <property type="entry name" value="PROTEIN FURRY"/>
    <property type="match status" value="1"/>
</dbReference>
<evidence type="ECO:0000259" key="4">
    <source>
        <dbReference type="Pfam" id="PF19421"/>
    </source>
</evidence>
<feature type="domain" description="Protein furry C-terminal" evidence="4">
    <location>
        <begin position="713"/>
        <end position="742"/>
    </location>
</feature>
<feature type="domain" description="Protein furry C-terminal" evidence="4">
    <location>
        <begin position="793"/>
        <end position="975"/>
    </location>
</feature>
<feature type="compositionally biased region" description="Polar residues" evidence="1">
    <location>
        <begin position="855"/>
        <end position="867"/>
    </location>
</feature>
<proteinExistence type="predicted"/>
<dbReference type="EMBL" id="JARKIK010000088">
    <property type="protein sequence ID" value="KAK8723928.1"/>
    <property type="molecule type" value="Genomic_DNA"/>
</dbReference>
<dbReference type="InterPro" id="IPR029473">
    <property type="entry name" value="MOR2-PAG1_mid"/>
</dbReference>
<feature type="region of interest" description="Disordered" evidence="1">
    <location>
        <begin position="944"/>
        <end position="1035"/>
    </location>
</feature>
<dbReference type="Pfam" id="PF14228">
    <property type="entry name" value="MOR2-PAG1_mid"/>
    <property type="match status" value="1"/>
</dbReference>
<accession>A0AAW0W2V6</accession>
<keyword evidence="6" id="KW-1185">Reference proteome</keyword>
<feature type="domain" description="Cell morphogenesis protein C-terminal" evidence="2">
    <location>
        <begin position="433"/>
        <end position="685"/>
    </location>
</feature>
<feature type="region of interest" description="Disordered" evidence="1">
    <location>
        <begin position="855"/>
        <end position="885"/>
    </location>
</feature>
<feature type="compositionally biased region" description="Low complexity" evidence="1">
    <location>
        <begin position="394"/>
        <end position="416"/>
    </location>
</feature>
<dbReference type="GO" id="GO:0030427">
    <property type="term" value="C:site of polarized growth"/>
    <property type="evidence" value="ECO:0007669"/>
    <property type="project" value="TreeGrafter"/>
</dbReference>
<feature type="region of interest" description="Disordered" evidence="1">
    <location>
        <begin position="749"/>
        <end position="794"/>
    </location>
</feature>
<feature type="compositionally biased region" description="Basic and acidic residues" evidence="1">
    <location>
        <begin position="377"/>
        <end position="393"/>
    </location>
</feature>
<evidence type="ECO:0008006" key="7">
    <source>
        <dbReference type="Google" id="ProtNLM"/>
    </source>
</evidence>
<evidence type="ECO:0000256" key="1">
    <source>
        <dbReference type="SAM" id="MobiDB-lite"/>
    </source>
</evidence>
<dbReference type="AlphaFoldDB" id="A0AAW0W2V6"/>
<feature type="region of interest" description="Disordered" evidence="1">
    <location>
        <begin position="358"/>
        <end position="420"/>
    </location>
</feature>
<evidence type="ECO:0000313" key="5">
    <source>
        <dbReference type="EMBL" id="KAK8723928.1"/>
    </source>
</evidence>
<dbReference type="InterPro" id="IPR045842">
    <property type="entry name" value="Fry_C"/>
</dbReference>